<dbReference type="EMBL" id="NEMB01000003">
    <property type="protein sequence ID" value="PQQ67160.1"/>
    <property type="molecule type" value="Genomic_DNA"/>
</dbReference>
<dbReference type="AlphaFoldDB" id="A0A2S8RBI8"/>
<dbReference type="GO" id="GO:0030246">
    <property type="term" value="F:carbohydrate binding"/>
    <property type="evidence" value="ECO:0007669"/>
    <property type="project" value="InterPro"/>
</dbReference>
<dbReference type="Gene3D" id="2.60.40.1120">
    <property type="entry name" value="Carboxypeptidase-like, regulatory domain"/>
    <property type="match status" value="1"/>
</dbReference>
<dbReference type="SUPFAM" id="SSF52317">
    <property type="entry name" value="Class I glutamine amidotransferase-like"/>
    <property type="match status" value="1"/>
</dbReference>
<evidence type="ECO:0000313" key="1">
    <source>
        <dbReference type="EMBL" id="PQQ67160.1"/>
    </source>
</evidence>
<dbReference type="InterPro" id="IPR029062">
    <property type="entry name" value="Class_I_gatase-like"/>
</dbReference>
<evidence type="ECO:0000313" key="2">
    <source>
        <dbReference type="Proteomes" id="UP000239720"/>
    </source>
</evidence>
<gene>
    <name evidence="1" type="ORF">B9R14_10655</name>
</gene>
<evidence type="ECO:0008006" key="3">
    <source>
        <dbReference type="Google" id="ProtNLM"/>
    </source>
</evidence>
<dbReference type="SUPFAM" id="SSF49452">
    <property type="entry name" value="Starch-binding domain-like"/>
    <property type="match status" value="1"/>
</dbReference>
<comment type="caution">
    <text evidence="1">The sequence shown here is derived from an EMBL/GenBank/DDBJ whole genome shotgun (WGS) entry which is preliminary data.</text>
</comment>
<protein>
    <recommendedName>
        <fullName evidence="3">Carboxypeptidase regulatory-like domain-containing protein</fullName>
    </recommendedName>
</protein>
<accession>A0A2S8RBI8</accession>
<dbReference type="RefSeq" id="WP_105368233.1">
    <property type="nucleotide sequence ID" value="NZ_JAAYER010000017.1"/>
</dbReference>
<dbReference type="InterPro" id="IPR013784">
    <property type="entry name" value="Carb-bd-like_fold"/>
</dbReference>
<proteinExistence type="predicted"/>
<organism evidence="1 2">
    <name type="scientific">Acetivibrio saccincola</name>
    <dbReference type="NCBI Taxonomy" id="1677857"/>
    <lineage>
        <taxon>Bacteria</taxon>
        <taxon>Bacillati</taxon>
        <taxon>Bacillota</taxon>
        <taxon>Clostridia</taxon>
        <taxon>Eubacteriales</taxon>
        <taxon>Oscillospiraceae</taxon>
        <taxon>Acetivibrio</taxon>
    </lineage>
</organism>
<reference evidence="1 2" key="1">
    <citation type="journal article" date="2018" name="Syst. Appl. Microbiol.">
        <title>Characterization and high-quality draft genome sequence of Herbivorax saccincola A7, an anaerobic, alkaliphilic, thermophilic, cellulolytic, and xylanolytic bacterium.</title>
        <authorList>
            <person name="Aikawa S."/>
            <person name="Baramee S."/>
            <person name="Sermsathanaswadi J."/>
            <person name="Thianheng P."/>
            <person name="Tachaapaikoon C."/>
            <person name="Shikata A."/>
            <person name="Waeonukul R."/>
            <person name="Pason P."/>
            <person name="Ratanakhanokchai K."/>
            <person name="Kosugi A."/>
        </authorList>
    </citation>
    <scope>NUCLEOTIDE SEQUENCE [LARGE SCALE GENOMIC DNA]</scope>
    <source>
        <strain evidence="1 2">A7</strain>
    </source>
</reference>
<name>A0A2S8RBI8_9FIRM</name>
<dbReference type="Proteomes" id="UP000239720">
    <property type="component" value="Unassembled WGS sequence"/>
</dbReference>
<sequence length="560" mass="62591">MRFRKNNVFKFNVFIITALIIVLLSGIRVCAEIGIGEDVNRVLLIEENLPWKSNANTEVLNSMGLSVTKINMLDFSTIDLTPYYMVIVANDQDLGFYEDYNTVKSKLAEYVEKGGILLMGACDSGWSKGTLTSGLPGEVQLAPLNYDNYNYIADNTHPIVTGELTDNVQLTDADLYSNYCSHREFLESTLPEGSRVILRSKTTNNPTLVEYPYGLGKVIASGLTWEHSYVQHTGNSKYGTFAKKSMDDYFAYGISLISFSKGYEFKSSIGVEFEQTSRPSSGVKIPKIKEIYAEYNEEGNYYDISIIDYTADSKAEPFFFWESYDGYFIGASEDYKSVKFISNPGKDGKMVKVTAYIGDNLGYTNNYIIELEGKSPMSEEGMEVEIINSFSNVKAGEIYEIEYSAKQSKDGKFVPGTSVDIYYTLNGEDWIQIARGLLDKTSYKWLVPSVKSGFAKIKIVAQNGTKIKTVESLPFEILSPSYYVEGRVLDANGFGVSGVRVKCGETETITDNSGYYIIRGLEEGSYVIVVDGENKSFVKNSASVYLDGNNYCAYKIFRVK</sequence>
<dbReference type="Gene3D" id="3.40.50.880">
    <property type="match status" value="1"/>
</dbReference>
<dbReference type="OrthoDB" id="9815752at2"/>